<dbReference type="PANTHER" id="PTHR42838:SF2">
    <property type="entry name" value="NITROUS-OXIDE REDUCTASE"/>
    <property type="match status" value="1"/>
</dbReference>
<dbReference type="InterPro" id="IPR051403">
    <property type="entry name" value="NosZ/Cyto_c_oxidase_sub2"/>
</dbReference>
<feature type="region of interest" description="Disordered" evidence="4">
    <location>
        <begin position="29"/>
        <end position="49"/>
    </location>
</feature>
<dbReference type="GO" id="GO:0030313">
    <property type="term" value="C:cell envelope"/>
    <property type="evidence" value="ECO:0007669"/>
    <property type="project" value="UniProtKB-SubCell"/>
</dbReference>
<feature type="chain" id="PRO_5038347291" evidence="5">
    <location>
        <begin position="22"/>
        <end position="135"/>
    </location>
</feature>
<feature type="compositionally biased region" description="Low complexity" evidence="4">
    <location>
        <begin position="40"/>
        <end position="49"/>
    </location>
</feature>
<dbReference type="PROSITE" id="PS51257">
    <property type="entry name" value="PROKAR_LIPOPROTEIN"/>
    <property type="match status" value="1"/>
</dbReference>
<dbReference type="Proteomes" id="UP000282076">
    <property type="component" value="Unassembled WGS sequence"/>
</dbReference>
<evidence type="ECO:0000259" key="6">
    <source>
        <dbReference type="Pfam" id="PF13473"/>
    </source>
</evidence>
<dbReference type="PANTHER" id="PTHR42838">
    <property type="entry name" value="CYTOCHROME C OXIDASE SUBUNIT II"/>
    <property type="match status" value="1"/>
</dbReference>
<evidence type="ECO:0000256" key="2">
    <source>
        <dbReference type="ARBA" id="ARBA00022723"/>
    </source>
</evidence>
<comment type="caution">
    <text evidence="7">The sequence shown here is derived from an EMBL/GenBank/DDBJ whole genome shotgun (WGS) entry which is preliminary data.</text>
</comment>
<evidence type="ECO:0000256" key="1">
    <source>
        <dbReference type="ARBA" id="ARBA00004196"/>
    </source>
</evidence>
<protein>
    <submittedName>
        <fullName evidence="7">Cytochrome C oxidase subunit II</fullName>
    </submittedName>
</protein>
<evidence type="ECO:0000313" key="8">
    <source>
        <dbReference type="Proteomes" id="UP000282076"/>
    </source>
</evidence>
<keyword evidence="5" id="KW-0732">Signal</keyword>
<reference evidence="7 8" key="1">
    <citation type="submission" date="2018-10" db="EMBL/GenBank/DDBJ databases">
        <title>Cohnella sp. M2MS4P-1, whole genome shotgun sequence.</title>
        <authorList>
            <person name="Tuo L."/>
        </authorList>
    </citation>
    <scope>NUCLEOTIDE SEQUENCE [LARGE SCALE GENOMIC DNA]</scope>
    <source>
        <strain evidence="7 8">M2MS4P-1</strain>
    </source>
</reference>
<evidence type="ECO:0000256" key="4">
    <source>
        <dbReference type="SAM" id="MobiDB-lite"/>
    </source>
</evidence>
<dbReference type="InterPro" id="IPR008972">
    <property type="entry name" value="Cupredoxin"/>
</dbReference>
<dbReference type="GO" id="GO:0046872">
    <property type="term" value="F:metal ion binding"/>
    <property type="evidence" value="ECO:0007669"/>
    <property type="project" value="UniProtKB-KW"/>
</dbReference>
<evidence type="ECO:0000256" key="3">
    <source>
        <dbReference type="ARBA" id="ARBA00023008"/>
    </source>
</evidence>
<feature type="signal peptide" evidence="5">
    <location>
        <begin position="1"/>
        <end position="21"/>
    </location>
</feature>
<organism evidence="7 8">
    <name type="scientific">Cohnella endophytica</name>
    <dbReference type="NCBI Taxonomy" id="2419778"/>
    <lineage>
        <taxon>Bacteria</taxon>
        <taxon>Bacillati</taxon>
        <taxon>Bacillota</taxon>
        <taxon>Bacilli</taxon>
        <taxon>Bacillales</taxon>
        <taxon>Paenibacillaceae</taxon>
        <taxon>Cohnella</taxon>
    </lineage>
</organism>
<dbReference type="Pfam" id="PF13473">
    <property type="entry name" value="Cupredoxin_1"/>
    <property type="match status" value="1"/>
</dbReference>
<keyword evidence="8" id="KW-1185">Reference proteome</keyword>
<accession>A0A494XW32</accession>
<evidence type="ECO:0000256" key="5">
    <source>
        <dbReference type="SAM" id="SignalP"/>
    </source>
</evidence>
<keyword evidence="2" id="KW-0479">Metal-binding</keyword>
<dbReference type="RefSeq" id="WP_120976774.1">
    <property type="nucleotide sequence ID" value="NZ_RBZM01000005.1"/>
</dbReference>
<feature type="domain" description="EfeO-type cupredoxin-like" evidence="6">
    <location>
        <begin position="44"/>
        <end position="134"/>
    </location>
</feature>
<dbReference type="OrthoDB" id="279535at2"/>
<dbReference type="AlphaFoldDB" id="A0A494XW32"/>
<dbReference type="EMBL" id="RBZM01000005">
    <property type="protein sequence ID" value="RKP53894.1"/>
    <property type="molecule type" value="Genomic_DNA"/>
</dbReference>
<dbReference type="InterPro" id="IPR028096">
    <property type="entry name" value="EfeO_Cupredoxin"/>
</dbReference>
<evidence type="ECO:0000313" key="7">
    <source>
        <dbReference type="EMBL" id="RKP53894.1"/>
    </source>
</evidence>
<keyword evidence="3" id="KW-0186">Copper</keyword>
<name>A0A494XW32_9BACL</name>
<dbReference type="SUPFAM" id="SSF49503">
    <property type="entry name" value="Cupredoxins"/>
    <property type="match status" value="1"/>
</dbReference>
<proteinExistence type="predicted"/>
<comment type="subcellular location">
    <subcellularLocation>
        <location evidence="1">Cell envelope</location>
    </subcellularLocation>
</comment>
<gene>
    <name evidence="7" type="ORF">D7Z26_10885</name>
</gene>
<dbReference type="Gene3D" id="2.60.40.420">
    <property type="entry name" value="Cupredoxins - blue copper proteins"/>
    <property type="match status" value="1"/>
</dbReference>
<sequence length="135" mass="14061">MNKKKGLFLALVALATLSALSACGSKNNANNVSPSPSAPAPSGTTAAGGTQEITLHAKNWVFDQTEIKVKKGDAVKVTLVNDEGAHGLAIEDFGVNIKNGQTAEFTADKTGTFEYHCSIQCGQGHDNMTGNLIVE</sequence>